<evidence type="ECO:0000256" key="2">
    <source>
        <dbReference type="ARBA" id="ARBA00004167"/>
    </source>
</evidence>
<keyword evidence="7" id="KW-0521">NADP</keyword>
<keyword evidence="4 12" id="KW-0349">Heme</keyword>
<dbReference type="STRING" id="4538.I1PD70"/>
<organism evidence="14 15">
    <name type="scientific">Oryza glaberrima</name>
    <name type="common">African rice</name>
    <dbReference type="NCBI Taxonomy" id="4538"/>
    <lineage>
        <taxon>Eukaryota</taxon>
        <taxon>Viridiplantae</taxon>
        <taxon>Streptophyta</taxon>
        <taxon>Embryophyta</taxon>
        <taxon>Tracheophyta</taxon>
        <taxon>Spermatophyta</taxon>
        <taxon>Magnoliopsida</taxon>
        <taxon>Liliopsida</taxon>
        <taxon>Poales</taxon>
        <taxon>Poaceae</taxon>
        <taxon>BOP clade</taxon>
        <taxon>Oryzoideae</taxon>
        <taxon>Oryzeae</taxon>
        <taxon>Oryzinae</taxon>
        <taxon>Oryza</taxon>
    </lineage>
</organism>
<keyword evidence="8" id="KW-0472">Membrane</keyword>
<dbReference type="Pfam" id="PF00067">
    <property type="entry name" value="p450"/>
    <property type="match status" value="1"/>
</dbReference>
<evidence type="ECO:0000256" key="4">
    <source>
        <dbReference type="ARBA" id="ARBA00022617"/>
    </source>
</evidence>
<dbReference type="GO" id="GO:0005506">
    <property type="term" value="F:iron ion binding"/>
    <property type="evidence" value="ECO:0007669"/>
    <property type="project" value="InterPro"/>
</dbReference>
<accession>I1PD70</accession>
<keyword evidence="8" id="KW-1133">Transmembrane helix</keyword>
<comment type="similarity">
    <text evidence="3 13">Belongs to the cytochrome P450 family.</text>
</comment>
<dbReference type="OMA" id="SHACHAR"/>
<comment type="subcellular location">
    <subcellularLocation>
        <location evidence="2">Membrane</location>
        <topology evidence="2">Single-pass membrane protein</topology>
    </subcellularLocation>
</comment>
<reference evidence="14" key="1">
    <citation type="submission" date="2015-06" db="UniProtKB">
        <authorList>
            <consortium name="EnsemblPlants"/>
        </authorList>
    </citation>
    <scope>IDENTIFICATION</scope>
</reference>
<reference evidence="14 15" key="2">
    <citation type="submission" date="2018-04" db="EMBL/GenBank/DDBJ databases">
        <title>OglaRS2 (Oryza glaberrima Reference Sequence Version 2).</title>
        <authorList>
            <person name="Zhang J."/>
            <person name="Kudrna D."/>
            <person name="Lee S."/>
            <person name="Talag J."/>
            <person name="Rajasekar S."/>
            <person name="Wing R.A."/>
        </authorList>
    </citation>
    <scope>NUCLEOTIDE SEQUENCE [LARGE SCALE GENOMIC DNA]</scope>
    <source>
        <strain evidence="14 15">cv. IRGC 96717</strain>
    </source>
</reference>
<dbReference type="eggNOG" id="KOG0156">
    <property type="taxonomic scope" value="Eukaryota"/>
</dbReference>
<dbReference type="PRINTS" id="PR00385">
    <property type="entry name" value="P450"/>
</dbReference>
<evidence type="ECO:0000256" key="12">
    <source>
        <dbReference type="PIRSR" id="PIRSR602401-1"/>
    </source>
</evidence>
<proteinExistence type="inferred from homology"/>
<name>I1PD70_ORYGL</name>
<evidence type="ECO:0008006" key="16">
    <source>
        <dbReference type="Google" id="ProtNLM"/>
    </source>
</evidence>
<dbReference type="CDD" id="cd11072">
    <property type="entry name" value="CYP71-like"/>
    <property type="match status" value="1"/>
</dbReference>
<evidence type="ECO:0000256" key="9">
    <source>
        <dbReference type="ARBA" id="ARBA00023002"/>
    </source>
</evidence>
<evidence type="ECO:0000256" key="5">
    <source>
        <dbReference type="ARBA" id="ARBA00022692"/>
    </source>
</evidence>
<dbReference type="Gene3D" id="1.10.630.10">
    <property type="entry name" value="Cytochrome P450"/>
    <property type="match status" value="1"/>
</dbReference>
<evidence type="ECO:0000256" key="7">
    <source>
        <dbReference type="ARBA" id="ARBA00022857"/>
    </source>
</evidence>
<dbReference type="AlphaFoldDB" id="I1PD70"/>
<protein>
    <recommendedName>
        <fullName evidence="16">Cytochrome P450</fullName>
    </recommendedName>
</protein>
<dbReference type="GO" id="GO:0016705">
    <property type="term" value="F:oxidoreductase activity, acting on paired donors, with incorporation or reduction of molecular oxygen"/>
    <property type="evidence" value="ECO:0007669"/>
    <property type="project" value="InterPro"/>
</dbReference>
<dbReference type="FunFam" id="1.10.630.10:FF:000008">
    <property type="entry name" value="Cytochrome P450 71D8"/>
    <property type="match status" value="1"/>
</dbReference>
<gene>
    <name evidence="14" type="primary">LOC127768220</name>
</gene>
<evidence type="ECO:0000256" key="3">
    <source>
        <dbReference type="ARBA" id="ARBA00010617"/>
    </source>
</evidence>
<sequence length="542" mass="60677">MELTTLLLLALISFFFLVKLIARYASPSGRESALRLPPGPSQLPLIGSLHHLLLSRYGDLPHRAMRELSLTYGPLMLLRLGAVPTLVVSSAEAAAEVMRAHDAAFAGRHLSATIDILSCGGKDIIFGPYTERWRELRKVCALELFNHRRVLSFRPVREDEVGRLLRSVSAASAEGGAACFNLSERICRMTNDSVVRAAFGARCDHQDEFLHELDKAVRLTGGINLADLYPSSRLVRRLSAATRDMARCQRNIYRIAESIIRDRDGAPPPERDEEDLLSVLLRLQRSGGLKFALTTEIISTVIFDIFSAGSETSSTTLDWTMSELMKNPRILRKAQSEVRETFKGQDKLTEDDVAKLSYLQLVIKETLRLHPPAPLLIPRECRETCQVMGYDVPKGTKVFVNVWKIGREGEYWGDGEIFRPERFENSTVDFRGADFEFIPFGAGRRMCPGIALGLANMELALASLLYHFDWELPNGIKSEELDMTEVFGITMRSIMKRELHPISAFIVYFCNVLEGNGMGAGVLHHLTSLLLWEGQGTDPVIR</sequence>
<dbReference type="PANTHER" id="PTHR47955:SF19">
    <property type="entry name" value="CYTOCHROME P450 71A9-LIKE ISOFORM X1"/>
    <property type="match status" value="1"/>
</dbReference>
<feature type="binding site" description="axial binding residue" evidence="12">
    <location>
        <position position="447"/>
    </location>
    <ligand>
        <name>heme</name>
        <dbReference type="ChEBI" id="CHEBI:30413"/>
    </ligand>
    <ligandPart>
        <name>Fe</name>
        <dbReference type="ChEBI" id="CHEBI:18248"/>
    </ligandPart>
</feature>
<evidence type="ECO:0000256" key="6">
    <source>
        <dbReference type="ARBA" id="ARBA00022723"/>
    </source>
</evidence>
<dbReference type="Gramene" id="ORGLA03G0231600.1">
    <property type="protein sequence ID" value="ORGLA03G0231600.1"/>
    <property type="gene ID" value="ORGLA03G0231600"/>
</dbReference>
<evidence type="ECO:0000256" key="11">
    <source>
        <dbReference type="ARBA" id="ARBA00023033"/>
    </source>
</evidence>
<keyword evidence="10 12" id="KW-0408">Iron</keyword>
<dbReference type="InterPro" id="IPR036396">
    <property type="entry name" value="Cyt_P450_sf"/>
</dbReference>
<dbReference type="PRINTS" id="PR00463">
    <property type="entry name" value="EP450I"/>
</dbReference>
<evidence type="ECO:0000256" key="10">
    <source>
        <dbReference type="ARBA" id="ARBA00023004"/>
    </source>
</evidence>
<keyword evidence="9 13" id="KW-0560">Oxidoreductase</keyword>
<dbReference type="InterPro" id="IPR002401">
    <property type="entry name" value="Cyt_P450_E_grp-I"/>
</dbReference>
<dbReference type="PANTHER" id="PTHR47955">
    <property type="entry name" value="CYTOCHROME P450 FAMILY 71 PROTEIN"/>
    <property type="match status" value="1"/>
</dbReference>
<evidence type="ECO:0000313" key="14">
    <source>
        <dbReference type="EnsemblPlants" id="ORGLA03G0231600.1"/>
    </source>
</evidence>
<keyword evidence="15" id="KW-1185">Reference proteome</keyword>
<dbReference type="HOGENOM" id="CLU_001570_4_1_1"/>
<dbReference type="InterPro" id="IPR001128">
    <property type="entry name" value="Cyt_P450"/>
</dbReference>
<dbReference type="GO" id="GO:0004497">
    <property type="term" value="F:monooxygenase activity"/>
    <property type="evidence" value="ECO:0007669"/>
    <property type="project" value="UniProtKB-KW"/>
</dbReference>
<evidence type="ECO:0000256" key="13">
    <source>
        <dbReference type="RuleBase" id="RU000461"/>
    </source>
</evidence>
<dbReference type="GO" id="GO:0016020">
    <property type="term" value="C:membrane"/>
    <property type="evidence" value="ECO:0007669"/>
    <property type="project" value="UniProtKB-SubCell"/>
</dbReference>
<dbReference type="SUPFAM" id="SSF48264">
    <property type="entry name" value="Cytochrome P450"/>
    <property type="match status" value="1"/>
</dbReference>
<dbReference type="EnsemblPlants" id="ORGLA03G0231600.1">
    <property type="protein sequence ID" value="ORGLA03G0231600.1"/>
    <property type="gene ID" value="ORGLA03G0231600"/>
</dbReference>
<dbReference type="GO" id="GO:0016102">
    <property type="term" value="P:diterpenoid biosynthetic process"/>
    <property type="evidence" value="ECO:0007669"/>
    <property type="project" value="UniProtKB-ARBA"/>
</dbReference>
<evidence type="ECO:0000313" key="15">
    <source>
        <dbReference type="Proteomes" id="UP000007306"/>
    </source>
</evidence>
<keyword evidence="5" id="KW-0812">Transmembrane</keyword>
<keyword evidence="11 13" id="KW-0503">Monooxygenase</keyword>
<dbReference type="GO" id="GO:0020037">
    <property type="term" value="F:heme binding"/>
    <property type="evidence" value="ECO:0007669"/>
    <property type="project" value="InterPro"/>
</dbReference>
<dbReference type="PROSITE" id="PS00086">
    <property type="entry name" value="CYTOCHROME_P450"/>
    <property type="match status" value="1"/>
</dbReference>
<comment type="cofactor">
    <cofactor evidence="1 12">
        <name>heme</name>
        <dbReference type="ChEBI" id="CHEBI:30413"/>
    </cofactor>
</comment>
<evidence type="ECO:0000256" key="1">
    <source>
        <dbReference type="ARBA" id="ARBA00001971"/>
    </source>
</evidence>
<dbReference type="Proteomes" id="UP000007306">
    <property type="component" value="Chromosome 3"/>
</dbReference>
<evidence type="ECO:0000256" key="8">
    <source>
        <dbReference type="ARBA" id="ARBA00022989"/>
    </source>
</evidence>
<keyword evidence="6 12" id="KW-0479">Metal-binding</keyword>
<dbReference type="InterPro" id="IPR017972">
    <property type="entry name" value="Cyt_P450_CS"/>
</dbReference>